<protein>
    <submittedName>
        <fullName evidence="3">Immulectin</fullName>
    </submittedName>
</protein>
<dbReference type="AlphaFoldDB" id="B1A5Z5"/>
<feature type="domain" description="C-type lectin" evidence="2">
    <location>
        <begin position="45"/>
        <end position="151"/>
    </location>
</feature>
<dbReference type="InterPro" id="IPR016187">
    <property type="entry name" value="CTDL_fold"/>
</dbReference>
<dbReference type="SUPFAM" id="SSF56436">
    <property type="entry name" value="C-type lectin-like"/>
    <property type="match status" value="2"/>
</dbReference>
<dbReference type="SMART" id="SM00034">
    <property type="entry name" value="CLECT"/>
    <property type="match status" value="2"/>
</dbReference>
<keyword evidence="1" id="KW-0732">Signal</keyword>
<dbReference type="PROSITE" id="PS50041">
    <property type="entry name" value="C_TYPE_LECTIN_2"/>
    <property type="match status" value="2"/>
</dbReference>
<dbReference type="InterPro" id="IPR016186">
    <property type="entry name" value="C-type_lectin-like/link_sf"/>
</dbReference>
<dbReference type="InterPro" id="IPR001304">
    <property type="entry name" value="C-type_lectin-like"/>
</dbReference>
<evidence type="ECO:0000313" key="3">
    <source>
        <dbReference type="EMBL" id="ABZ81710.1"/>
    </source>
</evidence>
<feature type="signal peptide" evidence="1">
    <location>
        <begin position="1"/>
        <end position="20"/>
    </location>
</feature>
<accession>B1A5Z5</accession>
<organism evidence="3">
    <name type="scientific">Ostrinia furnacalis</name>
    <name type="common">Asian corn borer</name>
    <dbReference type="NCBI Taxonomy" id="93504"/>
    <lineage>
        <taxon>Eukaryota</taxon>
        <taxon>Metazoa</taxon>
        <taxon>Ecdysozoa</taxon>
        <taxon>Arthropoda</taxon>
        <taxon>Hexapoda</taxon>
        <taxon>Insecta</taxon>
        <taxon>Pterygota</taxon>
        <taxon>Neoptera</taxon>
        <taxon>Endopterygota</taxon>
        <taxon>Lepidoptera</taxon>
        <taxon>Glossata</taxon>
        <taxon>Ditrysia</taxon>
        <taxon>Pyraloidea</taxon>
        <taxon>Crambidae</taxon>
        <taxon>Pyraustinae</taxon>
        <taxon>Ostrinia</taxon>
    </lineage>
</organism>
<proteinExistence type="evidence at transcript level"/>
<evidence type="ECO:0000256" key="1">
    <source>
        <dbReference type="SAM" id="SignalP"/>
    </source>
</evidence>
<dbReference type="Pfam" id="PF00059">
    <property type="entry name" value="Lectin_C"/>
    <property type="match status" value="2"/>
</dbReference>
<dbReference type="CDD" id="cd00037">
    <property type="entry name" value="CLECT"/>
    <property type="match status" value="2"/>
</dbReference>
<reference evidence="3" key="1">
    <citation type="submission" date="2008-01" db="EMBL/GenBank/DDBJ databases">
        <title>Cloning and characterization of immulectin cDNA from Ostrinia furnacalis.</title>
        <authorList>
            <person name="Liu J."/>
            <person name="Liu Y."/>
            <person name="Zhao H.F."/>
            <person name="Zhang W.Q."/>
            <person name="Hu J."/>
        </authorList>
    </citation>
    <scope>NUCLEOTIDE SEQUENCE</scope>
</reference>
<dbReference type="InterPro" id="IPR050111">
    <property type="entry name" value="C-type_lectin/snaclec_domain"/>
</dbReference>
<feature type="domain" description="C-type lectin" evidence="2">
    <location>
        <begin position="174"/>
        <end position="292"/>
    </location>
</feature>
<dbReference type="Gene3D" id="3.10.100.10">
    <property type="entry name" value="Mannose-Binding Protein A, subunit A"/>
    <property type="match status" value="2"/>
</dbReference>
<name>B1A5Z5_OSTFU</name>
<sequence>MKVSIILVLVFIFYPHHGDSSELNTSKSNWFRPDYSYSERTGGWFKFHSVPATWEDARLQCYYEGAELVSPFNENIIQKMIMLMDVNEPYIFTGIHSTFSKGVYTSVGGVPLHEMPVSLHSRDVSGNCVTMRSNGRVEARNCSSQYPYICFKKGPEHLTPSVCGADQEYKYEQRTGSCYKFHTLGRTWPQAFRVCVAEGGHLAIINSDVEADVIRGIFQNYPDDAFKADAKYAASIGFQGWGAVKIWWTIHGQTLQDAGYSKWDKFVPDMRSTRHYCGAVGRNGTLSHIECEGVTFPAICEKKADLV</sequence>
<feature type="chain" id="PRO_5002759560" evidence="1">
    <location>
        <begin position="21"/>
        <end position="307"/>
    </location>
</feature>
<dbReference type="EMBL" id="EU426550">
    <property type="protein sequence ID" value="ABZ81710.1"/>
    <property type="molecule type" value="mRNA"/>
</dbReference>
<evidence type="ECO:0000259" key="2">
    <source>
        <dbReference type="PROSITE" id="PS50041"/>
    </source>
</evidence>
<dbReference type="PANTHER" id="PTHR22803">
    <property type="entry name" value="MANNOSE, PHOSPHOLIPASE, LECTIN RECEPTOR RELATED"/>
    <property type="match status" value="1"/>
</dbReference>